<dbReference type="OrthoDB" id="649666at2"/>
<comment type="caution">
    <text evidence="4">The sequence shown here is derived from an EMBL/GenBank/DDBJ whole genome shotgun (WGS) entry which is preliminary data.</text>
</comment>
<dbReference type="PANTHER" id="PTHR30273:SF2">
    <property type="entry name" value="PROTEIN FECR"/>
    <property type="match status" value="1"/>
</dbReference>
<dbReference type="InterPro" id="IPR032508">
    <property type="entry name" value="FecR_C"/>
</dbReference>
<feature type="domain" description="FecR protein" evidence="2">
    <location>
        <begin position="185"/>
        <end position="278"/>
    </location>
</feature>
<dbReference type="AlphaFoldDB" id="A0A2P8HNM6"/>
<keyword evidence="1" id="KW-0472">Membrane</keyword>
<dbReference type="Pfam" id="PF16344">
    <property type="entry name" value="FecR_C"/>
    <property type="match status" value="1"/>
</dbReference>
<dbReference type="FunFam" id="2.60.120.1440:FF:000001">
    <property type="entry name" value="Putative anti-sigma factor"/>
    <property type="match status" value="1"/>
</dbReference>
<name>A0A2P8HNM6_CHINA</name>
<evidence type="ECO:0000313" key="4">
    <source>
        <dbReference type="EMBL" id="PSL47815.1"/>
    </source>
</evidence>
<accession>A0A2P8HNM6</accession>
<reference evidence="4 5" key="1">
    <citation type="submission" date="2018-03" db="EMBL/GenBank/DDBJ databases">
        <title>Genomic Encyclopedia of Archaeal and Bacterial Type Strains, Phase II (KMG-II): from individual species to whole genera.</title>
        <authorList>
            <person name="Goeker M."/>
        </authorList>
    </citation>
    <scope>NUCLEOTIDE SEQUENCE [LARGE SCALE GENOMIC DNA]</scope>
    <source>
        <strain evidence="4 5">DSM 24859</strain>
    </source>
</reference>
<evidence type="ECO:0000313" key="5">
    <source>
        <dbReference type="Proteomes" id="UP000240971"/>
    </source>
</evidence>
<protein>
    <submittedName>
        <fullName evidence="4">FecR family protein</fullName>
    </submittedName>
</protein>
<dbReference type="InterPro" id="IPR006860">
    <property type="entry name" value="FecR"/>
</dbReference>
<proteinExistence type="predicted"/>
<dbReference type="PANTHER" id="PTHR30273">
    <property type="entry name" value="PERIPLASMIC SIGNAL SENSOR AND SIGMA FACTOR ACTIVATOR FECR-RELATED"/>
    <property type="match status" value="1"/>
</dbReference>
<feature type="transmembrane region" description="Helical" evidence="1">
    <location>
        <begin position="91"/>
        <end position="111"/>
    </location>
</feature>
<evidence type="ECO:0000259" key="3">
    <source>
        <dbReference type="Pfam" id="PF16344"/>
    </source>
</evidence>
<gene>
    <name evidence="4" type="ORF">CLV51_102675</name>
</gene>
<organism evidence="4 5">
    <name type="scientific">Chitinophaga niastensis</name>
    <dbReference type="NCBI Taxonomy" id="536980"/>
    <lineage>
        <taxon>Bacteria</taxon>
        <taxon>Pseudomonadati</taxon>
        <taxon>Bacteroidota</taxon>
        <taxon>Chitinophagia</taxon>
        <taxon>Chitinophagales</taxon>
        <taxon>Chitinophagaceae</taxon>
        <taxon>Chitinophaga</taxon>
    </lineage>
</organism>
<dbReference type="Pfam" id="PF04773">
    <property type="entry name" value="FecR"/>
    <property type="match status" value="1"/>
</dbReference>
<feature type="domain" description="Protein FecR C-terminal" evidence="3">
    <location>
        <begin position="321"/>
        <end position="387"/>
    </location>
</feature>
<dbReference type="GO" id="GO:0016989">
    <property type="term" value="F:sigma factor antagonist activity"/>
    <property type="evidence" value="ECO:0007669"/>
    <property type="project" value="TreeGrafter"/>
</dbReference>
<evidence type="ECO:0000256" key="1">
    <source>
        <dbReference type="SAM" id="Phobius"/>
    </source>
</evidence>
<dbReference type="InterPro" id="IPR012373">
    <property type="entry name" value="Ferrdict_sens_TM"/>
</dbReference>
<evidence type="ECO:0000259" key="2">
    <source>
        <dbReference type="Pfam" id="PF04773"/>
    </source>
</evidence>
<keyword evidence="1" id="KW-0812">Transmembrane</keyword>
<dbReference type="Proteomes" id="UP000240971">
    <property type="component" value="Unassembled WGS sequence"/>
</dbReference>
<sequence>MDQPADYHEELLQKYLDGKCSPEEVTVLYTWLCSSDSHRPLLAAMRQDFERIMGQQHEVPESLSNRIETRLLQEISREKVVALPGTRRWKWAVAASVAAILATAATIFYTYHSSSPRTLAATKAADVAPGSNKAVLTLADGSAVTLDSAGNQVIQQGKTKVQQNNGQLQYAAAGQEAPVGYNILTVPRGGQFTVVLPDGTQVWLNSASSLRYPTAFTGNNRTVEMQGQGYFEVKPNVKQPFLVKVSNVEVQVLGTNFDIMAYPDENEVRTTLVQGAVKVKKGTAEKYLKPGQQVAIDNSTGNLSVRDADVQEVIAWKTGFFEFENANITTIMRQLGRWYDIEIDNAGTPGNQLFGGRINRNLPLSEMLNMLEANGAKFKLEGRKLTVIGTK</sequence>
<keyword evidence="5" id="KW-1185">Reference proteome</keyword>
<dbReference type="Gene3D" id="2.60.120.1440">
    <property type="match status" value="1"/>
</dbReference>
<dbReference type="EMBL" id="PYAW01000002">
    <property type="protein sequence ID" value="PSL47815.1"/>
    <property type="molecule type" value="Genomic_DNA"/>
</dbReference>
<dbReference type="Gene3D" id="3.55.50.30">
    <property type="match status" value="1"/>
</dbReference>
<dbReference type="RefSeq" id="WP_106528241.1">
    <property type="nucleotide sequence ID" value="NZ_PYAW01000002.1"/>
</dbReference>
<keyword evidence="1" id="KW-1133">Transmembrane helix</keyword>